<organism evidence="1">
    <name type="scientific">Oryza brachyantha</name>
    <name type="common">malo sina</name>
    <dbReference type="NCBI Taxonomy" id="4533"/>
    <lineage>
        <taxon>Eukaryota</taxon>
        <taxon>Viridiplantae</taxon>
        <taxon>Streptophyta</taxon>
        <taxon>Embryophyta</taxon>
        <taxon>Tracheophyta</taxon>
        <taxon>Spermatophyta</taxon>
        <taxon>Magnoliopsida</taxon>
        <taxon>Liliopsida</taxon>
        <taxon>Poales</taxon>
        <taxon>Poaceae</taxon>
        <taxon>BOP clade</taxon>
        <taxon>Oryzoideae</taxon>
        <taxon>Oryzeae</taxon>
        <taxon>Oryzinae</taxon>
        <taxon>Oryza</taxon>
    </lineage>
</organism>
<proteinExistence type="predicted"/>
<reference evidence="1" key="1">
    <citation type="journal article" date="2013" name="Nat. Commun.">
        <title>Whole-genome sequencing of Oryza brachyantha reveals mechanisms underlying Oryza genome evolution.</title>
        <authorList>
            <person name="Chen J."/>
            <person name="Huang Q."/>
            <person name="Gao D."/>
            <person name="Wang J."/>
            <person name="Lang Y."/>
            <person name="Liu T."/>
            <person name="Li B."/>
            <person name="Bai Z."/>
            <person name="Luis Goicoechea J."/>
            <person name="Liang C."/>
            <person name="Chen C."/>
            <person name="Zhang W."/>
            <person name="Sun S."/>
            <person name="Liao Y."/>
            <person name="Zhang X."/>
            <person name="Yang L."/>
            <person name="Song C."/>
            <person name="Wang M."/>
            <person name="Shi J."/>
            <person name="Liu G."/>
            <person name="Liu J."/>
            <person name="Zhou H."/>
            <person name="Zhou W."/>
            <person name="Yu Q."/>
            <person name="An N."/>
            <person name="Chen Y."/>
            <person name="Cai Q."/>
            <person name="Wang B."/>
            <person name="Liu B."/>
            <person name="Min J."/>
            <person name="Huang Y."/>
            <person name="Wu H."/>
            <person name="Li Z."/>
            <person name="Zhang Y."/>
            <person name="Yin Y."/>
            <person name="Song W."/>
            <person name="Jiang J."/>
            <person name="Jackson S.A."/>
            <person name="Wing R.A."/>
            <person name="Wang J."/>
            <person name="Chen M."/>
        </authorList>
    </citation>
    <scope>NUCLEOTIDE SEQUENCE [LARGE SCALE GENOMIC DNA]</scope>
    <source>
        <strain evidence="1">cv. IRGC 101232</strain>
    </source>
</reference>
<protein>
    <submittedName>
        <fullName evidence="1">Uncharacterized protein</fullName>
    </submittedName>
</protein>
<dbReference type="HOGENOM" id="CLU_1565276_0_0_1"/>
<sequence length="171" mass="18680">MLAALRRVLLIPRHASARVDANAALVNLTLERANKVRIVHAGRAAAHRANKSPKDKIVDSTCGNWRAYKGVDNNGGQWVQCKHANGGERLLVILTREREGAIASRPRAHEGRRLSKIFASNLSSTIAIADLLIVVVTSPDLKAVTMLNEAVDEIDTNLMYSGRDKARSRIA</sequence>
<dbReference type="AlphaFoldDB" id="J3LYK5"/>
<accession>J3LYK5</accession>
<dbReference type="Proteomes" id="UP000006038">
    <property type="component" value="Chromosome 4"/>
</dbReference>
<dbReference type="Gramene" id="OB04G22300.1">
    <property type="protein sequence ID" value="OB04G22300.1"/>
    <property type="gene ID" value="OB04G22300"/>
</dbReference>
<evidence type="ECO:0000313" key="1">
    <source>
        <dbReference type="EnsemblPlants" id="OB04G22300.1"/>
    </source>
</evidence>
<keyword evidence="2" id="KW-1185">Reference proteome</keyword>
<dbReference type="EnsemblPlants" id="OB04G22300.1">
    <property type="protein sequence ID" value="OB04G22300.1"/>
    <property type="gene ID" value="OB04G22300"/>
</dbReference>
<reference evidence="1" key="2">
    <citation type="submission" date="2013-04" db="UniProtKB">
        <authorList>
            <consortium name="EnsemblPlants"/>
        </authorList>
    </citation>
    <scope>IDENTIFICATION</scope>
</reference>
<evidence type="ECO:0000313" key="2">
    <source>
        <dbReference type="Proteomes" id="UP000006038"/>
    </source>
</evidence>
<name>J3LYK5_ORYBR</name>